<comment type="caution">
    <text evidence="8">The sequence shown here is derived from an EMBL/GenBank/DDBJ whole genome shotgun (WGS) entry which is preliminary data.</text>
</comment>
<dbReference type="InterPro" id="IPR004057">
    <property type="entry name" value="Epsilon_tubulin"/>
</dbReference>
<sequence>MPREIVTLQVGQCGNQLGRAFWHRSLHEHAANATTSSFPGPGGSSRTASQFSDSMSTFFSNSNPPPSGKPLAPGSEILDLKARACLIDTEDGVVSETLRGPLRDLFASRQTLHDVSGAGNNWAHGYHGYGDRYEEAIAELVRSQAEPCDSLQSFFLMHSLGGGTGSGLGTRVLQLLADEYRGVYRFATSVLPSKDGKGGDSDVVVAPYNTRPQVGAGGGFDDMNDVVARLLTDLTASMRFPGQLNTDLNEITTNLVPFPRLHYLVPSLAPIKTKATASHGSRGGMNSAVQVKALVRDCFGADNCLVSTNPIRDSTVIACGIFVRGKGVPVSDVNANVARLQNELRMPSWNREGFKIGLCEVPALENNVSMMTLSNSDVINDVFGSVSDRFNKLWRRKAMVHHYTQYCEEAEFSESIESLAGVMEEYATVGQRGRGADTKDERIWDVNRSGAGRVLF</sequence>
<accession>A0ABQ6MC69</accession>
<protein>
    <recommendedName>
        <fullName evidence="7">Tubulin/FtsZ GTPase domain-containing protein</fullName>
    </recommendedName>
</protein>
<dbReference type="PROSITE" id="PS00227">
    <property type="entry name" value="TUBULIN"/>
    <property type="match status" value="1"/>
</dbReference>
<evidence type="ECO:0000259" key="7">
    <source>
        <dbReference type="SMART" id="SM00864"/>
    </source>
</evidence>
<proteinExistence type="inferred from homology"/>
<evidence type="ECO:0000256" key="4">
    <source>
        <dbReference type="ARBA" id="ARBA00023134"/>
    </source>
</evidence>
<evidence type="ECO:0000256" key="2">
    <source>
        <dbReference type="ARBA" id="ARBA00022701"/>
    </source>
</evidence>
<dbReference type="Gene3D" id="1.10.287.600">
    <property type="entry name" value="Helix hairpin bin"/>
    <property type="match status" value="1"/>
</dbReference>
<evidence type="ECO:0000313" key="9">
    <source>
        <dbReference type="Proteomes" id="UP001165060"/>
    </source>
</evidence>
<dbReference type="Proteomes" id="UP001165060">
    <property type="component" value="Unassembled WGS sequence"/>
</dbReference>
<dbReference type="Pfam" id="PF00091">
    <property type="entry name" value="Tubulin"/>
    <property type="match status" value="1"/>
</dbReference>
<dbReference type="InterPro" id="IPR008280">
    <property type="entry name" value="Tub_FtsZ_C"/>
</dbReference>
<dbReference type="InterPro" id="IPR018316">
    <property type="entry name" value="Tubulin/FtsZ_2-layer-sand-dom"/>
</dbReference>
<dbReference type="InterPro" id="IPR000217">
    <property type="entry name" value="Tubulin"/>
</dbReference>
<keyword evidence="2 5" id="KW-0493">Microtubule</keyword>
<dbReference type="SMART" id="SM00864">
    <property type="entry name" value="Tubulin"/>
    <property type="match status" value="1"/>
</dbReference>
<dbReference type="Gene3D" id="3.40.50.1440">
    <property type="entry name" value="Tubulin/FtsZ, GTPase domain"/>
    <property type="match status" value="2"/>
</dbReference>
<evidence type="ECO:0000256" key="5">
    <source>
        <dbReference type="RuleBase" id="RU000352"/>
    </source>
</evidence>
<feature type="compositionally biased region" description="Polar residues" evidence="6">
    <location>
        <begin position="46"/>
        <end position="57"/>
    </location>
</feature>
<keyword evidence="3 5" id="KW-0547">Nucleotide-binding</keyword>
<dbReference type="InterPro" id="IPR036525">
    <property type="entry name" value="Tubulin/FtsZ_GTPase_sf"/>
</dbReference>
<dbReference type="SUPFAM" id="SSF52490">
    <property type="entry name" value="Tubulin nucleotide-binding domain-like"/>
    <property type="match status" value="1"/>
</dbReference>
<dbReference type="InterPro" id="IPR003008">
    <property type="entry name" value="Tubulin_FtsZ_GTPase"/>
</dbReference>
<organism evidence="8 9">
    <name type="scientific">Tetraparma gracilis</name>
    <dbReference type="NCBI Taxonomy" id="2962635"/>
    <lineage>
        <taxon>Eukaryota</taxon>
        <taxon>Sar</taxon>
        <taxon>Stramenopiles</taxon>
        <taxon>Ochrophyta</taxon>
        <taxon>Bolidophyceae</taxon>
        <taxon>Parmales</taxon>
        <taxon>Triparmaceae</taxon>
        <taxon>Tetraparma</taxon>
    </lineage>
</organism>
<evidence type="ECO:0000313" key="8">
    <source>
        <dbReference type="EMBL" id="GMI23565.1"/>
    </source>
</evidence>
<dbReference type="EMBL" id="BRYB01003970">
    <property type="protein sequence ID" value="GMI23565.1"/>
    <property type="molecule type" value="Genomic_DNA"/>
</dbReference>
<dbReference type="PANTHER" id="PTHR11588">
    <property type="entry name" value="TUBULIN"/>
    <property type="match status" value="1"/>
</dbReference>
<keyword evidence="4 5" id="KW-0342">GTP-binding</keyword>
<gene>
    <name evidence="8" type="ORF">TeGR_g1552</name>
</gene>
<dbReference type="InterPro" id="IPR017975">
    <property type="entry name" value="Tubulin_CS"/>
</dbReference>
<feature type="region of interest" description="Disordered" evidence="6">
    <location>
        <begin position="32"/>
        <end position="71"/>
    </location>
</feature>
<name>A0ABQ6MC69_9STRA</name>
<dbReference type="Pfam" id="PF03953">
    <property type="entry name" value="Tubulin_C"/>
    <property type="match status" value="1"/>
</dbReference>
<keyword evidence="9" id="KW-1185">Reference proteome</keyword>
<feature type="domain" description="Tubulin/FtsZ GTPase" evidence="7">
    <location>
        <begin position="55"/>
        <end position="242"/>
    </location>
</feature>
<evidence type="ECO:0000256" key="3">
    <source>
        <dbReference type="ARBA" id="ARBA00022741"/>
    </source>
</evidence>
<evidence type="ECO:0000256" key="1">
    <source>
        <dbReference type="ARBA" id="ARBA00009636"/>
    </source>
</evidence>
<dbReference type="SUPFAM" id="SSF55307">
    <property type="entry name" value="Tubulin C-terminal domain-like"/>
    <property type="match status" value="1"/>
</dbReference>
<dbReference type="PRINTS" id="PR01161">
    <property type="entry name" value="TUBULIN"/>
</dbReference>
<comment type="similarity">
    <text evidence="1 5">Belongs to the tubulin family.</text>
</comment>
<reference evidence="8 9" key="1">
    <citation type="journal article" date="2023" name="Commun. Biol.">
        <title>Genome analysis of Parmales, the sister group of diatoms, reveals the evolutionary specialization of diatoms from phago-mixotrophs to photoautotrophs.</title>
        <authorList>
            <person name="Ban H."/>
            <person name="Sato S."/>
            <person name="Yoshikawa S."/>
            <person name="Yamada K."/>
            <person name="Nakamura Y."/>
            <person name="Ichinomiya M."/>
            <person name="Sato N."/>
            <person name="Blanc-Mathieu R."/>
            <person name="Endo H."/>
            <person name="Kuwata A."/>
            <person name="Ogata H."/>
        </authorList>
    </citation>
    <scope>NUCLEOTIDE SEQUENCE [LARGE SCALE GENOMIC DNA]</scope>
</reference>
<dbReference type="PRINTS" id="PR01519">
    <property type="entry name" value="EPSLNTUBULIN"/>
</dbReference>
<evidence type="ECO:0000256" key="6">
    <source>
        <dbReference type="SAM" id="MobiDB-lite"/>
    </source>
</evidence>
<dbReference type="InterPro" id="IPR023123">
    <property type="entry name" value="Tubulin_C"/>
</dbReference>